<dbReference type="Proteomes" id="UP000198788">
    <property type="component" value="Unassembled WGS sequence"/>
</dbReference>
<dbReference type="Gene3D" id="1.20.1260.10">
    <property type="match status" value="2"/>
</dbReference>
<organism evidence="4 5">
    <name type="scientific">Brevundimonas viscosa</name>
    <dbReference type="NCBI Taxonomy" id="871741"/>
    <lineage>
        <taxon>Bacteria</taxon>
        <taxon>Pseudomonadati</taxon>
        <taxon>Pseudomonadota</taxon>
        <taxon>Alphaproteobacteria</taxon>
        <taxon>Caulobacterales</taxon>
        <taxon>Caulobacteraceae</taxon>
        <taxon>Brevundimonas</taxon>
    </lineage>
</organism>
<dbReference type="EMBL" id="FOZV01000007">
    <property type="protein sequence ID" value="SFS82618.1"/>
    <property type="molecule type" value="Genomic_DNA"/>
</dbReference>
<dbReference type="Pfam" id="PF03713">
    <property type="entry name" value="DUF305"/>
    <property type="match status" value="2"/>
</dbReference>
<gene>
    <name evidence="4" type="ORF">SAMN05192570_2826</name>
</gene>
<evidence type="ECO:0000259" key="3">
    <source>
        <dbReference type="Pfam" id="PF03713"/>
    </source>
</evidence>
<name>A0A1I6T0K5_9CAUL</name>
<protein>
    <submittedName>
        <fullName evidence="4">Uncharacterized conserved protein, DUF305 family</fullName>
    </submittedName>
</protein>
<feature type="region of interest" description="Disordered" evidence="1">
    <location>
        <begin position="28"/>
        <end position="48"/>
    </location>
</feature>
<keyword evidence="2" id="KW-0732">Signal</keyword>
<dbReference type="AlphaFoldDB" id="A0A1I6T0K5"/>
<dbReference type="STRING" id="871741.SAMN05192570_2826"/>
<dbReference type="PROSITE" id="PS51257">
    <property type="entry name" value="PROKAR_LIPOPROTEIN"/>
    <property type="match status" value="1"/>
</dbReference>
<feature type="domain" description="DUF305" evidence="3">
    <location>
        <begin position="159"/>
        <end position="214"/>
    </location>
</feature>
<feature type="chain" id="PRO_5011561841" evidence="2">
    <location>
        <begin position="21"/>
        <end position="215"/>
    </location>
</feature>
<sequence>MPLRLVRSVAHLGAPLVLLAACGPGAEPGATKVEAQQPAAPAQAAGPATPYAAAEQKMHQAMAAASGATLDETWTRKMIPHHQGAVDMSRVALGSTQDADIRRMAQKTVDMQTMDIADLQRWLEQHAPSTGAGPAGDPFRAAEDRMNQAMMAASGEGEVLWARKMIPHHQGAADLSRIVLEQSDDPAIREKARKIIDESMKDIRELEAWLSEHGG</sequence>
<feature type="compositionally biased region" description="Low complexity" evidence="1">
    <location>
        <begin position="35"/>
        <end position="48"/>
    </location>
</feature>
<evidence type="ECO:0000256" key="1">
    <source>
        <dbReference type="SAM" id="MobiDB-lite"/>
    </source>
</evidence>
<reference evidence="5" key="1">
    <citation type="submission" date="2016-10" db="EMBL/GenBank/DDBJ databases">
        <authorList>
            <person name="Varghese N."/>
            <person name="Submissions S."/>
        </authorList>
    </citation>
    <scope>NUCLEOTIDE SEQUENCE [LARGE SCALE GENOMIC DNA]</scope>
    <source>
        <strain evidence="5">CGMCC 1.10683</strain>
    </source>
</reference>
<dbReference type="InterPro" id="IPR012347">
    <property type="entry name" value="Ferritin-like"/>
</dbReference>
<dbReference type="PANTHER" id="PTHR36933:SF1">
    <property type="entry name" value="SLL0788 PROTEIN"/>
    <property type="match status" value="1"/>
</dbReference>
<evidence type="ECO:0000313" key="4">
    <source>
        <dbReference type="EMBL" id="SFS82618.1"/>
    </source>
</evidence>
<feature type="signal peptide" evidence="2">
    <location>
        <begin position="1"/>
        <end position="20"/>
    </location>
</feature>
<evidence type="ECO:0000313" key="5">
    <source>
        <dbReference type="Proteomes" id="UP000198788"/>
    </source>
</evidence>
<dbReference type="PANTHER" id="PTHR36933">
    <property type="entry name" value="SLL0788 PROTEIN"/>
    <property type="match status" value="1"/>
</dbReference>
<proteinExistence type="predicted"/>
<dbReference type="RefSeq" id="WP_092312162.1">
    <property type="nucleotide sequence ID" value="NZ_FOZV01000007.1"/>
</dbReference>
<accession>A0A1I6T0K5</accession>
<evidence type="ECO:0000256" key="2">
    <source>
        <dbReference type="SAM" id="SignalP"/>
    </source>
</evidence>
<feature type="domain" description="DUF305" evidence="3">
    <location>
        <begin position="36"/>
        <end position="123"/>
    </location>
</feature>
<dbReference type="OrthoDB" id="517560at2"/>
<keyword evidence="5" id="KW-1185">Reference proteome</keyword>
<dbReference type="InterPro" id="IPR005183">
    <property type="entry name" value="DUF305_CopM-like"/>
</dbReference>